<dbReference type="InterPro" id="IPR012334">
    <property type="entry name" value="Pectin_lyas_fold"/>
</dbReference>
<dbReference type="InterPro" id="IPR013783">
    <property type="entry name" value="Ig-like_fold"/>
</dbReference>
<keyword evidence="2" id="KW-0732">Signal</keyword>
<evidence type="ECO:0000259" key="3">
    <source>
        <dbReference type="PROSITE" id="PS51127"/>
    </source>
</evidence>
<proteinExistence type="inferred from homology"/>
<dbReference type="NCBIfam" id="NF041518">
    <property type="entry name" value="choice_anch_Q"/>
    <property type="match status" value="1"/>
</dbReference>
<dbReference type="Proteomes" id="UP001267878">
    <property type="component" value="Unassembled WGS sequence"/>
</dbReference>
<dbReference type="SUPFAM" id="SSF49373">
    <property type="entry name" value="Invasin/intimin cell-adhesion fragments"/>
    <property type="match status" value="1"/>
</dbReference>
<dbReference type="Pfam" id="PF10633">
    <property type="entry name" value="NPCBM_assoc"/>
    <property type="match status" value="1"/>
</dbReference>
<evidence type="ECO:0000313" key="4">
    <source>
        <dbReference type="EMBL" id="MDR7100509.1"/>
    </source>
</evidence>
<dbReference type="InterPro" id="IPR018905">
    <property type="entry name" value="A-galactase_NEW3"/>
</dbReference>
<evidence type="ECO:0000313" key="5">
    <source>
        <dbReference type="Proteomes" id="UP001267878"/>
    </source>
</evidence>
<comment type="similarity">
    <text evidence="1">Belongs to the intimin/invasin family.</text>
</comment>
<dbReference type="RefSeq" id="WP_310055344.1">
    <property type="nucleotide sequence ID" value="NZ_JAVDVW010000002.1"/>
</dbReference>
<dbReference type="Gene3D" id="2.160.20.10">
    <property type="entry name" value="Single-stranded right-handed beta-helix, Pectin lyase-like"/>
    <property type="match status" value="1"/>
</dbReference>
<dbReference type="Gene3D" id="2.60.40.10">
    <property type="entry name" value="Immunoglobulins"/>
    <property type="match status" value="3"/>
</dbReference>
<gene>
    <name evidence="4" type="ORF">J2X04_002890</name>
</gene>
<keyword evidence="5" id="KW-1185">Reference proteome</keyword>
<evidence type="ECO:0000256" key="1">
    <source>
        <dbReference type="ARBA" id="ARBA00010116"/>
    </source>
</evidence>
<protein>
    <recommendedName>
        <fullName evidence="3">Big-1 domain-containing protein</fullName>
    </recommendedName>
</protein>
<feature type="signal peptide" evidence="2">
    <location>
        <begin position="1"/>
        <end position="30"/>
    </location>
</feature>
<comment type="caution">
    <text evidence="4">The sequence shown here is derived from an EMBL/GenBank/DDBJ whole genome shotgun (WGS) entry which is preliminary data.</text>
</comment>
<dbReference type="PROSITE" id="PS51127">
    <property type="entry name" value="BIG1"/>
    <property type="match status" value="1"/>
</dbReference>
<dbReference type="SUPFAM" id="SSF51126">
    <property type="entry name" value="Pectin lyase-like"/>
    <property type="match status" value="1"/>
</dbReference>
<name>A0ABU1VSQ8_9GAMM</name>
<organism evidence="4 5">
    <name type="scientific">Agrilutibacter niabensis</name>
    <dbReference type="NCBI Taxonomy" id="380628"/>
    <lineage>
        <taxon>Bacteria</taxon>
        <taxon>Pseudomonadati</taxon>
        <taxon>Pseudomonadota</taxon>
        <taxon>Gammaproteobacteria</taxon>
        <taxon>Lysobacterales</taxon>
        <taxon>Lysobacteraceae</taxon>
        <taxon>Agrilutibacter</taxon>
    </lineage>
</organism>
<dbReference type="InterPro" id="IPR008964">
    <property type="entry name" value="Invasin/intimin_cell_adhesion"/>
</dbReference>
<sequence length="846" mass="84802">MKSVPFRSRKLPKLLFSLSAGLAAIGSAQAATYYVRADGGDASQCNGRADAAYPGSGTAQACAWKNPNIALPPSGALRIAGGDTLLIGAGSYQIGSGGYMQPVPSGTSSAPTKVLGKPGTTPKLVGVAGVHRVLNLDGSSNVELGNLEVTDNSDCVYNHSNAAAACTSSMPWARVGLYARASSNVWVHDVNIHGMAKNGMNAGGLSNWTMEHFKLNKNGAAGWDGNIGTGASNSGKMTMRDIEIAWNGCGERVATGEPWACWAQQAGGYGDGMGTTDTGGDWLIEDAFVHHNTSDGIDLRYMDGADTTKVTLRRIYSVANAGNQVKLKGNSLIENSVLVGNCTYFRGRDFMVDGDLCRAYGSSLLLILTGNDVATVRHNTIAGEGDAQIAYGEGTSTDKIYIQNNLVVGFPYYADTTKQTLFSGGGAPAAKSFSGNMGWKVRTCPTGATCASDPKLTNATLAGFDAEPLAGSPVIDKAPMISAVTTDFVMGARPTGAANDVGAYEYGAGAPAPTPPPVCTRAAPTLTLAGPTTAVAAGTTNSYAVSVKNNDSSACSNTTFALAGSVPSGWTGTLSAPSVALAPGASGSATFAVTSSADAIAGSNAIGVGASSTVGSVHTANASSTYAVLPPVCTRAAPTLTLTGPTTAVAAGTTNSYAVSVKNNDSSGCITTTFALAGSVPSGWTGALSAPSVALAPGTSGSATLAVTSSADAAAGSNAIGVGTSSTVGSAHTANASSTYAVATPVLTETVATSKSSYKAGEVVSMTARVLKNNVAVAGATVSFNALKPNGINTIKLSGTTDANGYAKVSFTSGTGKSSVGTYKLTATATSGSLTTQATSSFTVSK</sequence>
<dbReference type="InterPro" id="IPR003344">
    <property type="entry name" value="Big_1_dom"/>
</dbReference>
<accession>A0ABU1VSQ8</accession>
<feature type="chain" id="PRO_5045883973" description="Big-1 domain-containing protein" evidence="2">
    <location>
        <begin position="31"/>
        <end position="846"/>
    </location>
</feature>
<dbReference type="InterPro" id="IPR059226">
    <property type="entry name" value="Choice_anch_Q_dom"/>
</dbReference>
<evidence type="ECO:0000256" key="2">
    <source>
        <dbReference type="SAM" id="SignalP"/>
    </source>
</evidence>
<dbReference type="InterPro" id="IPR011050">
    <property type="entry name" value="Pectin_lyase_fold/virulence"/>
</dbReference>
<reference evidence="4 5" key="1">
    <citation type="submission" date="2023-07" db="EMBL/GenBank/DDBJ databases">
        <title>Sorghum-associated microbial communities from plants grown in Nebraska, USA.</title>
        <authorList>
            <person name="Schachtman D."/>
        </authorList>
    </citation>
    <scope>NUCLEOTIDE SEQUENCE [LARGE SCALE GENOMIC DNA]</scope>
    <source>
        <strain evidence="4 5">BE187</strain>
    </source>
</reference>
<dbReference type="EMBL" id="JAVDVW010000002">
    <property type="protein sequence ID" value="MDR7100509.1"/>
    <property type="molecule type" value="Genomic_DNA"/>
</dbReference>
<feature type="domain" description="Big-1" evidence="3">
    <location>
        <begin position="748"/>
        <end position="843"/>
    </location>
</feature>